<reference evidence="2 3" key="1">
    <citation type="submission" date="2016-10" db="EMBL/GenBank/DDBJ databases">
        <authorList>
            <person name="de Groot N.N."/>
        </authorList>
    </citation>
    <scope>NUCLEOTIDE SEQUENCE [LARGE SCALE GENOMIC DNA]</scope>
    <source>
        <strain evidence="2 3">BS3662</strain>
    </source>
</reference>
<feature type="signal peptide" evidence="1">
    <location>
        <begin position="1"/>
        <end position="30"/>
    </location>
</feature>
<dbReference type="AlphaFoldDB" id="A0A1H5IPT4"/>
<accession>A0A1H5IPT4</accession>
<organism evidence="2 3">
    <name type="scientific">Pseudomonas migulae</name>
    <dbReference type="NCBI Taxonomy" id="78543"/>
    <lineage>
        <taxon>Bacteria</taxon>
        <taxon>Pseudomonadati</taxon>
        <taxon>Pseudomonadota</taxon>
        <taxon>Gammaproteobacteria</taxon>
        <taxon>Pseudomonadales</taxon>
        <taxon>Pseudomonadaceae</taxon>
        <taxon>Pseudomonas</taxon>
    </lineage>
</organism>
<name>A0A1H5IPT4_9PSED</name>
<evidence type="ECO:0000256" key="1">
    <source>
        <dbReference type="SAM" id="SignalP"/>
    </source>
</evidence>
<feature type="chain" id="PRO_5011530610" description="DUF1302 domain-containing protein" evidence="1">
    <location>
        <begin position="31"/>
        <end position="571"/>
    </location>
</feature>
<sequence>MKMTSRYRVASSGLLAAPVIMLCAMEPATAVSFDLSNPDMSLRWDNTVRYNLGFRAEDCDKNICGNNAGKGDVTAYQSDRKFAHAGDVVTNRIDILTEMDFVYKGRHGARLSANGWYDAAYSGDLKGDRALDASGVGQGAGRSGGGYSNYTDRWNNGPSGEIADAFVFTGFDIGDMPVDFKAGQHNIYWGESLFSAVNGVSYNQGPIDIRKATATPGTEAKELFKPLSQVSMNAQVTSDLAVAAQYMLDWKPSVLPDGGTYFGAADGVSLGSGGTVFGAPFNSDSEPDKKRGDWGVSARWSPAWLDGTMGFYYREYTNKFPQLVLNDIAIIPGAGVVPAGFGLEYSADKREKMYGFSLSQQLFGVAVGTDLTYRPDAVLSATPFSTYVPIGTDPDDWVPRGNLWSGVVNAIAYFSKSPLWDSAVLTTELNYSYLDKVTENEQNFNGKGYNCADDSRATKIACQTRGALGGSILFAPTWYQVMPGVELSMPMFLDVGLHGNSPVMFGANEGQGTWSVGLAADIFSQYNVAVKYNGFIARHSDDELGAGGSSNASLGKYWDRDWVSLTFKTSF</sequence>
<dbReference type="Pfam" id="PF06980">
    <property type="entry name" value="DUF1302"/>
    <property type="match status" value="1"/>
</dbReference>
<evidence type="ECO:0000313" key="2">
    <source>
        <dbReference type="EMBL" id="SEE41498.1"/>
    </source>
</evidence>
<keyword evidence="1" id="KW-0732">Signal</keyword>
<dbReference type="RefSeq" id="WP_084317919.1">
    <property type="nucleotide sequence ID" value="NZ_FNTY01000002.1"/>
</dbReference>
<proteinExistence type="predicted"/>
<dbReference type="InterPro" id="IPR010727">
    <property type="entry name" value="DUF1302"/>
</dbReference>
<evidence type="ECO:0008006" key="4">
    <source>
        <dbReference type="Google" id="ProtNLM"/>
    </source>
</evidence>
<dbReference type="Proteomes" id="UP000198985">
    <property type="component" value="Unassembled WGS sequence"/>
</dbReference>
<dbReference type="EMBL" id="FNTY01000002">
    <property type="protein sequence ID" value="SEE41498.1"/>
    <property type="molecule type" value="Genomic_DNA"/>
</dbReference>
<evidence type="ECO:0000313" key="3">
    <source>
        <dbReference type="Proteomes" id="UP000198985"/>
    </source>
</evidence>
<protein>
    <recommendedName>
        <fullName evidence="4">DUF1302 domain-containing protein</fullName>
    </recommendedName>
</protein>
<gene>
    <name evidence="2" type="ORF">SAMN04490194_2141</name>
</gene>